<proteinExistence type="predicted"/>
<feature type="transmembrane region" description="Helical" evidence="1">
    <location>
        <begin position="226"/>
        <end position="250"/>
    </location>
</feature>
<evidence type="ECO:0000313" key="2">
    <source>
        <dbReference type="EMBL" id="CEJ81403.1"/>
    </source>
</evidence>
<reference evidence="2 3" key="1">
    <citation type="journal article" date="2015" name="Genome Announc.">
        <title>Draft Genome Sequence and Gene Annotation of the Entomopathogenic Fungus Verticillium hemipterigenum.</title>
        <authorList>
            <person name="Horn F."/>
            <person name="Habel A."/>
            <person name="Scharf D.H."/>
            <person name="Dworschak J."/>
            <person name="Brakhage A.A."/>
            <person name="Guthke R."/>
            <person name="Hertweck C."/>
            <person name="Linde J."/>
        </authorList>
    </citation>
    <scope>NUCLEOTIDE SEQUENCE [LARGE SCALE GENOMIC DNA]</scope>
</reference>
<dbReference type="Proteomes" id="UP000039046">
    <property type="component" value="Unassembled WGS sequence"/>
</dbReference>
<protein>
    <submittedName>
        <fullName evidence="2">Uncharacterized protein</fullName>
    </submittedName>
</protein>
<dbReference type="EMBL" id="CDHN01000001">
    <property type="protein sequence ID" value="CEJ81403.1"/>
    <property type="molecule type" value="Genomic_DNA"/>
</dbReference>
<dbReference type="OrthoDB" id="4364105at2759"/>
<keyword evidence="3" id="KW-1185">Reference proteome</keyword>
<gene>
    <name evidence="2" type="ORF">VHEMI01529</name>
</gene>
<evidence type="ECO:0000313" key="3">
    <source>
        <dbReference type="Proteomes" id="UP000039046"/>
    </source>
</evidence>
<name>A0A0A1SM60_9HYPO</name>
<sequence length="292" mass="31888">MASSKPTPVQSWPSLVTPFTPEPSCYGLVTSDVHRQTYTYGGTTRTSVTVTIGPNTANPSYSACEPPGWDVASRFFSPGFCPPGSVYHAVTATTSSSTRVTQAYCCPEKFYTYSSLGHVYCTTSAYDYSTYYVYTQPALTVQWQNSDTSLASTDIPKLITTSYLRTWDPYYDYDYDSDYSYYYSSTTTRNYYGYTTTPSLPTYTGSSGAYPYPQREASGMDAKTRAVVIAVPIVVVLLLVLGLVGGIIGYKRSQRRAALLEKTAPEASEAGSFAAQEANIAQPAPAVVNQSR</sequence>
<accession>A0A0A1SM60</accession>
<keyword evidence="1" id="KW-1133">Transmembrane helix</keyword>
<keyword evidence="1" id="KW-0472">Membrane</keyword>
<organism evidence="2 3">
    <name type="scientific">[Torrubiella] hemipterigena</name>
    <dbReference type="NCBI Taxonomy" id="1531966"/>
    <lineage>
        <taxon>Eukaryota</taxon>
        <taxon>Fungi</taxon>
        <taxon>Dikarya</taxon>
        <taxon>Ascomycota</taxon>
        <taxon>Pezizomycotina</taxon>
        <taxon>Sordariomycetes</taxon>
        <taxon>Hypocreomycetidae</taxon>
        <taxon>Hypocreales</taxon>
        <taxon>Clavicipitaceae</taxon>
        <taxon>Clavicipitaceae incertae sedis</taxon>
        <taxon>'Torrubiella' clade</taxon>
    </lineage>
</organism>
<keyword evidence="1" id="KW-0812">Transmembrane</keyword>
<dbReference type="HOGENOM" id="CLU_953719_0_0_1"/>
<dbReference type="AlphaFoldDB" id="A0A0A1SM60"/>
<evidence type="ECO:0000256" key="1">
    <source>
        <dbReference type="SAM" id="Phobius"/>
    </source>
</evidence>